<dbReference type="EMBL" id="JACHMQ010000001">
    <property type="protein sequence ID" value="MBB6398917.1"/>
    <property type="molecule type" value="Genomic_DNA"/>
</dbReference>
<comment type="caution">
    <text evidence="2">The sequence shown here is derived from an EMBL/GenBank/DDBJ whole genome shotgun (WGS) entry which is preliminary data.</text>
</comment>
<dbReference type="Proteomes" id="UP000546324">
    <property type="component" value="Unassembled WGS sequence"/>
</dbReference>
<name>A0A7X0G549_9ACTN</name>
<keyword evidence="3" id="KW-1185">Reference proteome</keyword>
<evidence type="ECO:0000256" key="1">
    <source>
        <dbReference type="SAM" id="MobiDB-lite"/>
    </source>
</evidence>
<dbReference type="AlphaFoldDB" id="A0A7X0G549"/>
<evidence type="ECO:0000313" key="2">
    <source>
        <dbReference type="EMBL" id="MBB6398917.1"/>
    </source>
</evidence>
<proteinExistence type="predicted"/>
<feature type="region of interest" description="Disordered" evidence="1">
    <location>
        <begin position="1"/>
        <end position="20"/>
    </location>
</feature>
<evidence type="ECO:0000313" key="3">
    <source>
        <dbReference type="Proteomes" id="UP000546324"/>
    </source>
</evidence>
<protein>
    <submittedName>
        <fullName evidence="2">Uncharacterized protein</fullName>
    </submittedName>
</protein>
<reference evidence="2 3" key="1">
    <citation type="submission" date="2020-08" db="EMBL/GenBank/DDBJ databases">
        <title>Sequencing the genomes of 1000 actinobacteria strains.</title>
        <authorList>
            <person name="Klenk H.-P."/>
        </authorList>
    </citation>
    <scope>NUCLEOTIDE SEQUENCE [LARGE SCALE GENOMIC DNA]</scope>
    <source>
        <strain evidence="2 3">DSM 43675</strain>
    </source>
</reference>
<gene>
    <name evidence="2" type="ORF">BKA00_005831</name>
</gene>
<organism evidence="2 3">
    <name type="scientific">Actinomadura coerulea</name>
    <dbReference type="NCBI Taxonomy" id="46159"/>
    <lineage>
        <taxon>Bacteria</taxon>
        <taxon>Bacillati</taxon>
        <taxon>Actinomycetota</taxon>
        <taxon>Actinomycetes</taxon>
        <taxon>Streptosporangiales</taxon>
        <taxon>Thermomonosporaceae</taxon>
        <taxon>Actinomadura</taxon>
    </lineage>
</organism>
<accession>A0A7X0G549</accession>
<sequence length="38" mass="4443">MSDEQWKKAKDKAEKEGRDVSDVIRDCLDEYTKDGPKK</sequence>